<protein>
    <submittedName>
        <fullName evidence="3">Sulfurase</fullName>
    </submittedName>
</protein>
<dbReference type="InterPro" id="IPR005303">
    <property type="entry name" value="MOCOS_middle"/>
</dbReference>
<comment type="caution">
    <text evidence="3">The sequence shown here is derived from an EMBL/GenBank/DDBJ whole genome shotgun (WGS) entry which is preliminary data.</text>
</comment>
<dbReference type="Proteomes" id="UP000265614">
    <property type="component" value="Unassembled WGS sequence"/>
</dbReference>
<dbReference type="Pfam" id="PF03476">
    <property type="entry name" value="MOSC_N"/>
    <property type="match status" value="1"/>
</dbReference>
<evidence type="ECO:0000313" key="4">
    <source>
        <dbReference type="Proteomes" id="UP000265614"/>
    </source>
</evidence>
<organism evidence="3 4">
    <name type="scientific">Vallicoccus soli</name>
    <dbReference type="NCBI Taxonomy" id="2339232"/>
    <lineage>
        <taxon>Bacteria</taxon>
        <taxon>Bacillati</taxon>
        <taxon>Actinomycetota</taxon>
        <taxon>Actinomycetes</taxon>
        <taxon>Motilibacterales</taxon>
        <taxon>Vallicoccaceae</taxon>
        <taxon>Vallicoccus</taxon>
    </lineage>
</organism>
<sequence length="234" mass="23065">MRAGRVEQLWVYPVKSLGGQRVAATRVGRTGLDGDRAWAVATPEGERLTARAAPGLRAAAAAVPEVPAGGAGGEGPAVRVGAGPARTGAGAEAALAELVGRPVRLLAAEDGATHADVAPVHLVSRAALAAAAGVDHAGHDAACPCSHEDPRANVVLDLELPGGGDETGLVGAELALGAARLRVTRRPKHCLGVYAEVLVPGAVAEGDPVRVLAGRGGDGRGAGETPSGTVGASD</sequence>
<evidence type="ECO:0000313" key="3">
    <source>
        <dbReference type="EMBL" id="RJK92996.1"/>
    </source>
</evidence>
<reference evidence="3 4" key="1">
    <citation type="submission" date="2018-09" db="EMBL/GenBank/DDBJ databases">
        <title>YIM 75000 draft genome.</title>
        <authorList>
            <person name="Tang S."/>
            <person name="Feng Y."/>
        </authorList>
    </citation>
    <scope>NUCLEOTIDE SEQUENCE [LARGE SCALE GENOMIC DNA]</scope>
    <source>
        <strain evidence="3 4">YIM 75000</strain>
    </source>
</reference>
<dbReference type="SUPFAM" id="SSF50800">
    <property type="entry name" value="PK beta-barrel domain-like"/>
    <property type="match status" value="1"/>
</dbReference>
<accession>A0A3A3ZD89</accession>
<dbReference type="AlphaFoldDB" id="A0A3A3ZD89"/>
<dbReference type="InterPro" id="IPR011037">
    <property type="entry name" value="Pyrv_Knase-like_insert_dom_sf"/>
</dbReference>
<feature type="region of interest" description="Disordered" evidence="1">
    <location>
        <begin position="214"/>
        <end position="234"/>
    </location>
</feature>
<evidence type="ECO:0000259" key="2">
    <source>
        <dbReference type="Pfam" id="PF03476"/>
    </source>
</evidence>
<name>A0A3A3ZD89_9ACTN</name>
<gene>
    <name evidence="3" type="ORF">D5H78_17700</name>
</gene>
<feature type="domain" description="Molybdenum cofactor sulfurase middle" evidence="2">
    <location>
        <begin position="4"/>
        <end position="63"/>
    </location>
</feature>
<proteinExistence type="predicted"/>
<dbReference type="EMBL" id="QZEZ01000011">
    <property type="protein sequence ID" value="RJK92996.1"/>
    <property type="molecule type" value="Genomic_DNA"/>
</dbReference>
<keyword evidence="4" id="KW-1185">Reference proteome</keyword>
<dbReference type="OrthoDB" id="9793178at2"/>
<evidence type="ECO:0000256" key="1">
    <source>
        <dbReference type="SAM" id="MobiDB-lite"/>
    </source>
</evidence>